<protein>
    <submittedName>
        <fullName evidence="1">Uncharacterized protein</fullName>
    </submittedName>
</protein>
<name>A0A9P4IE61_9PEZI</name>
<keyword evidence="2" id="KW-1185">Reference proteome</keyword>
<reference evidence="1" key="1">
    <citation type="journal article" date="2020" name="Stud. Mycol.">
        <title>101 Dothideomycetes genomes: a test case for predicting lifestyles and emergence of pathogens.</title>
        <authorList>
            <person name="Haridas S."/>
            <person name="Albert R."/>
            <person name="Binder M."/>
            <person name="Bloem J."/>
            <person name="Labutti K."/>
            <person name="Salamov A."/>
            <person name="Andreopoulos B."/>
            <person name="Baker S."/>
            <person name="Barry K."/>
            <person name="Bills G."/>
            <person name="Bluhm B."/>
            <person name="Cannon C."/>
            <person name="Castanera R."/>
            <person name="Culley D."/>
            <person name="Daum C."/>
            <person name="Ezra D."/>
            <person name="Gonzalez J."/>
            <person name="Henrissat B."/>
            <person name="Kuo A."/>
            <person name="Liang C."/>
            <person name="Lipzen A."/>
            <person name="Lutzoni F."/>
            <person name="Magnuson J."/>
            <person name="Mondo S."/>
            <person name="Nolan M."/>
            <person name="Ohm R."/>
            <person name="Pangilinan J."/>
            <person name="Park H.-J."/>
            <person name="Ramirez L."/>
            <person name="Alfaro M."/>
            <person name="Sun H."/>
            <person name="Tritt A."/>
            <person name="Yoshinaga Y."/>
            <person name="Zwiers L.-H."/>
            <person name="Turgeon B."/>
            <person name="Goodwin S."/>
            <person name="Spatafora J."/>
            <person name="Crous P."/>
            <person name="Grigoriev I."/>
        </authorList>
    </citation>
    <scope>NUCLEOTIDE SEQUENCE</scope>
    <source>
        <strain evidence="1">CBS 133067</strain>
    </source>
</reference>
<comment type="caution">
    <text evidence="1">The sequence shown here is derived from an EMBL/GenBank/DDBJ whole genome shotgun (WGS) entry which is preliminary data.</text>
</comment>
<dbReference type="OrthoDB" id="2157530at2759"/>
<evidence type="ECO:0000313" key="1">
    <source>
        <dbReference type="EMBL" id="KAF2099224.1"/>
    </source>
</evidence>
<dbReference type="AlphaFoldDB" id="A0A9P4IE61"/>
<gene>
    <name evidence="1" type="ORF">NA57DRAFT_56838</name>
</gene>
<sequence>MRIIADSGSPDIFALVPGTWSTENPDDPAYHLSWLPKYNQASRYSRPFCGPNMVSTFAAAGGAPYQPRKHSESSTLVARGKILDRIEWLCPLNFEKAYYYDGMPKILQLDEHVNQVRHHFGFRDCPQPATSQLAQNLRSAVMRTLLSDGANDMVQQLPLKMEEYLEMYGHDEELCQLRDRIVDRRASHRGGCRESQSIQNLL</sequence>
<dbReference type="EMBL" id="ML978126">
    <property type="protein sequence ID" value="KAF2099224.1"/>
    <property type="molecule type" value="Genomic_DNA"/>
</dbReference>
<dbReference type="Proteomes" id="UP000799772">
    <property type="component" value="Unassembled WGS sequence"/>
</dbReference>
<organism evidence="1 2">
    <name type="scientific">Rhizodiscina lignyota</name>
    <dbReference type="NCBI Taxonomy" id="1504668"/>
    <lineage>
        <taxon>Eukaryota</taxon>
        <taxon>Fungi</taxon>
        <taxon>Dikarya</taxon>
        <taxon>Ascomycota</taxon>
        <taxon>Pezizomycotina</taxon>
        <taxon>Dothideomycetes</taxon>
        <taxon>Pleosporomycetidae</taxon>
        <taxon>Aulographales</taxon>
        <taxon>Rhizodiscinaceae</taxon>
        <taxon>Rhizodiscina</taxon>
    </lineage>
</organism>
<evidence type="ECO:0000313" key="2">
    <source>
        <dbReference type="Proteomes" id="UP000799772"/>
    </source>
</evidence>
<proteinExistence type="predicted"/>
<accession>A0A9P4IE61</accession>